<dbReference type="InterPro" id="IPR018763">
    <property type="entry name" value="DUF2334"/>
</dbReference>
<name>A0ABW8IAC7_9BACI</name>
<evidence type="ECO:0000313" key="3">
    <source>
        <dbReference type="Proteomes" id="UP001619911"/>
    </source>
</evidence>
<proteinExistence type="predicted"/>
<dbReference type="Gene3D" id="3.20.20.370">
    <property type="entry name" value="Glycoside hydrolase/deacetylase"/>
    <property type="match status" value="1"/>
</dbReference>
<dbReference type="InterPro" id="IPR011330">
    <property type="entry name" value="Glyco_hydro/deAcase_b/a-brl"/>
</dbReference>
<dbReference type="SUPFAM" id="SSF88713">
    <property type="entry name" value="Glycoside hydrolase/deacetylase"/>
    <property type="match status" value="1"/>
</dbReference>
<keyword evidence="3" id="KW-1185">Reference proteome</keyword>
<evidence type="ECO:0000256" key="1">
    <source>
        <dbReference type="SAM" id="Phobius"/>
    </source>
</evidence>
<dbReference type="Pfam" id="PF10096">
    <property type="entry name" value="DUF2334"/>
    <property type="match status" value="1"/>
</dbReference>
<comment type="caution">
    <text evidence="2">The sequence shown here is derived from an EMBL/GenBank/DDBJ whole genome shotgun (WGS) entry which is preliminary data.</text>
</comment>
<dbReference type="RefSeq" id="WP_404317767.1">
    <property type="nucleotide sequence ID" value="NZ_JAUIYO010000010.1"/>
</dbReference>
<dbReference type="Proteomes" id="UP001619911">
    <property type="component" value="Unassembled WGS sequence"/>
</dbReference>
<organism evidence="2 3">
    <name type="scientific">Bacillus lumedeiriae</name>
    <dbReference type="NCBI Taxonomy" id="3058829"/>
    <lineage>
        <taxon>Bacteria</taxon>
        <taxon>Bacillati</taxon>
        <taxon>Bacillota</taxon>
        <taxon>Bacilli</taxon>
        <taxon>Bacillales</taxon>
        <taxon>Bacillaceae</taxon>
        <taxon>Bacillus</taxon>
    </lineage>
</organism>
<dbReference type="CDD" id="cd10923">
    <property type="entry name" value="CE4_COG5298"/>
    <property type="match status" value="1"/>
</dbReference>
<gene>
    <name evidence="2" type="ORF">QYG89_12320</name>
</gene>
<keyword evidence="1" id="KW-1133">Transmembrane helix</keyword>
<reference evidence="2 3" key="1">
    <citation type="submission" date="2023-07" db="EMBL/GenBank/DDBJ databases">
        <title>Bacillus lucianemedeirus sp. nov, a new species isolated from an immunobiological production facility.</title>
        <authorList>
            <person name="Costa L.V."/>
            <person name="Miranda R.V.S.L."/>
            <person name="Brandao M.L.L."/>
            <person name="Reis C.M.F."/>
            <person name="Frazao A.M."/>
            <person name="Cruz F.V."/>
            <person name="Baio P.V.P."/>
            <person name="Veras J.F.C."/>
            <person name="Ramos J.N."/>
            <person name="Vieira V."/>
        </authorList>
    </citation>
    <scope>NUCLEOTIDE SEQUENCE [LARGE SCALE GENOMIC DNA]</scope>
    <source>
        <strain evidence="2 3">B190/17</strain>
    </source>
</reference>
<sequence>MKNGHRKMSKRMVILLIFVTSFTLFLQGPNISAAKKSEPKVLVIYTSKDGKVDEYQRSLDMIISHFTTDVTFISSSEVGKQDLTAVTHLFYYGQVASQLPPAFVNLFDDYEGTFVAIGYNSDQLGDQFSFINPLHEREINQLTLTSSKEKKLDLDHQNIVDTQLTKNAEILLEGKKVGDTTAYPVMVKKQNHYYCAFDSMSSRESILFGEVLHDIFQPDHTAKHPAYIRLEDVHPLVDPKNIKEIAKVLKEKNIPYMVAVIPVYINPETGKKYHFSDSPELLKVLKEMQKDGGSIVLHGYTHQFRASETGEGFEFWDVEHNRPIYAAADKPFTLRKESDFGTKAAYENYLNKLQKHERKYIETKLTKGIQELASYGLYPLAFEAPHYTMSQNGYQVVSEYFSTYVGQVQLSDENWGIMDGAPYITSPSFLNGMQLLPETLGYVRPDDPKAVQNIMKEAEIMKLTEDGMLAAFYHPYLGVDGFKKLIEEMEKQPNISWIDLKQMDVQVKADKVGIYTENGEIKVDIDRGGLLLSSSDFSLYYFIQFIEIIVWGMAAIGGLAVIAFVMFAVFLHSRKTKMEG</sequence>
<keyword evidence="1" id="KW-0472">Membrane</keyword>
<dbReference type="EMBL" id="JAUIYO010000010">
    <property type="protein sequence ID" value="MFK2826439.1"/>
    <property type="molecule type" value="Genomic_DNA"/>
</dbReference>
<feature type="transmembrane region" description="Helical" evidence="1">
    <location>
        <begin position="548"/>
        <end position="571"/>
    </location>
</feature>
<evidence type="ECO:0000313" key="2">
    <source>
        <dbReference type="EMBL" id="MFK2826439.1"/>
    </source>
</evidence>
<protein>
    <submittedName>
        <fullName evidence="2">Polysaccharide deacetylase family protein</fullName>
    </submittedName>
</protein>
<keyword evidence="1" id="KW-0812">Transmembrane</keyword>
<accession>A0ABW8IAC7</accession>